<feature type="compositionally biased region" description="Polar residues" evidence="1">
    <location>
        <begin position="354"/>
        <end position="368"/>
    </location>
</feature>
<gene>
    <name evidence="3" type="ORF">ADUPG1_008726</name>
</gene>
<comment type="caution">
    <text evidence="3">The sequence shown here is derived from an EMBL/GenBank/DDBJ whole genome shotgun (WGS) entry which is preliminary data.</text>
</comment>
<feature type="compositionally biased region" description="Low complexity" evidence="1">
    <location>
        <begin position="415"/>
        <end position="430"/>
    </location>
</feature>
<dbReference type="EMBL" id="BQXS01011024">
    <property type="protein sequence ID" value="GKT35598.1"/>
    <property type="molecule type" value="Genomic_DNA"/>
</dbReference>
<organism evidence="3 4">
    <name type="scientific">Aduncisulcus paluster</name>
    <dbReference type="NCBI Taxonomy" id="2918883"/>
    <lineage>
        <taxon>Eukaryota</taxon>
        <taxon>Metamonada</taxon>
        <taxon>Carpediemonas-like organisms</taxon>
        <taxon>Aduncisulcus</taxon>
    </lineage>
</organism>
<dbReference type="Pfam" id="PF00501">
    <property type="entry name" value="AMP-binding"/>
    <property type="match status" value="1"/>
</dbReference>
<evidence type="ECO:0000313" key="4">
    <source>
        <dbReference type="Proteomes" id="UP001057375"/>
    </source>
</evidence>
<feature type="region of interest" description="Disordered" evidence="1">
    <location>
        <begin position="506"/>
        <end position="533"/>
    </location>
</feature>
<sequence>MVYIAFFAHRSILGGKIPNMTEECDDYEYLEAGSGKDIHAFPNYETVTQTFLLVSQDAIYGKKPYLGKRKHLDGDTKRMTGPSILGGKIPNMTEECDDYEYLEAGSGKDIHAFPNYETVTQTFLLVSQDAIYGKKPYLGKRKHLDGDTKRMTGPYEFLSYAEVRDICLKICYGFDCLGISGVDQYSNPKIFDPTTKKVIPSLDYESRPKVAIISHSCIGWTLLDHACHLGGIISIPVYDTSSPSDIQYMINQSDAEAICVSPEFSRIFPIIFECTKVKYVIVMDEDEKKQKWVRDREMLFQDSFIRLLNERYPTIFASKPPDVSVLNTIVSSIRRNLEHPKTCGSCCDLPPQSASGVDSTLHAPSSQAADEEEKDRKDKVRDRKRKEEDRPSVSVVPSLGDGPKKKEVKQSTKPSSSSTSSSSTSSSSTSNASDVTVFGPVDEDITTFVASGRRFLTLSQLQALGGSLKVPLSSHTMRRILSNSLPTDTIDDCRCREKEEYLSGGHEYRFKGSQVGRPQGQTKADDDSKSKSTQVDIREQCLMKYHPLPTPEHVYTVVFTSGSTGTPSGAVLTHSGIMGSVWRWQQRFLQSDQHTYLSYLPLSHVYERILSLIAPVKATKVAFFGGSIGGLTSDMMASKPTQLAVVPRVLEKIHDGILSEVRKKGRIVSGIFNFCFWLQQKSIWRRKRRSVICDKLVFDQIQKKTGGLLKTICCGSAPVSPELAIFIRVVLGSGIIEGYGSSETIGAVSSLEFGSGFENYGSVGEPMSGNSIRLASVPSLGYSVKPTISHRHTLPRGEILIRGVGLFDHYLKNPTLTKNAFTSDGWLKTGDVGEMQPNGSITIVDRIKAFFKTSQGEFVASEPIEVSIRKSMFVEQVFVTARSTESHLVAVIVPSEPEIRKVHPLLNGTDTSTLSLSEILQYKSVQESIFVSILRHCKEDKLRGFEMPRYIVLDPIVWLPQSMLVSAALKVRRVVCKEYYEPSVDLVYKLSKASVSSSSGEGSKKKKEEEEGCRKERVFDFHGRQLVAVVDTRAHEVREVIKGKIKRTRKI</sequence>
<feature type="domain" description="AMP-dependent synthetase/ligase" evidence="2">
    <location>
        <begin position="525"/>
        <end position="811"/>
    </location>
</feature>
<dbReference type="InterPro" id="IPR000873">
    <property type="entry name" value="AMP-dep_synth/lig_dom"/>
</dbReference>
<evidence type="ECO:0000259" key="2">
    <source>
        <dbReference type="Pfam" id="PF00501"/>
    </source>
</evidence>
<name>A0ABQ5KT00_9EUKA</name>
<reference evidence="3" key="1">
    <citation type="submission" date="2022-03" db="EMBL/GenBank/DDBJ databases">
        <title>Draft genome sequence of Aduncisulcus paluster, a free-living microaerophilic Fornicata.</title>
        <authorList>
            <person name="Yuyama I."/>
            <person name="Kume K."/>
            <person name="Tamura T."/>
            <person name="Inagaki Y."/>
            <person name="Hashimoto T."/>
        </authorList>
    </citation>
    <scope>NUCLEOTIDE SEQUENCE</scope>
    <source>
        <strain evidence="3">NY0171</strain>
    </source>
</reference>
<evidence type="ECO:0000256" key="1">
    <source>
        <dbReference type="SAM" id="MobiDB-lite"/>
    </source>
</evidence>
<accession>A0ABQ5KT00</accession>
<dbReference type="Gene3D" id="3.40.50.12780">
    <property type="entry name" value="N-terminal domain of ligase-like"/>
    <property type="match status" value="2"/>
</dbReference>
<feature type="compositionally biased region" description="Basic and acidic residues" evidence="1">
    <location>
        <begin position="523"/>
        <end position="533"/>
    </location>
</feature>
<feature type="compositionally biased region" description="Basic and acidic residues" evidence="1">
    <location>
        <begin position="374"/>
        <end position="391"/>
    </location>
</feature>
<proteinExistence type="predicted"/>
<protein>
    <recommendedName>
        <fullName evidence="2">AMP-dependent synthetase/ligase domain-containing protein</fullName>
    </recommendedName>
</protein>
<evidence type="ECO:0000313" key="3">
    <source>
        <dbReference type="EMBL" id="GKT35598.1"/>
    </source>
</evidence>
<dbReference type="PANTHER" id="PTHR43272">
    <property type="entry name" value="LONG-CHAIN-FATTY-ACID--COA LIGASE"/>
    <property type="match status" value="1"/>
</dbReference>
<keyword evidence="4" id="KW-1185">Reference proteome</keyword>
<dbReference type="PANTHER" id="PTHR43272:SF3">
    <property type="entry name" value="LONG CHAIN ACYL-COA SYNTHETASE 4"/>
    <property type="match status" value="1"/>
</dbReference>
<dbReference type="Proteomes" id="UP001057375">
    <property type="component" value="Unassembled WGS sequence"/>
</dbReference>
<dbReference type="InterPro" id="IPR042099">
    <property type="entry name" value="ANL_N_sf"/>
</dbReference>
<feature type="region of interest" description="Disordered" evidence="1">
    <location>
        <begin position="354"/>
        <end position="436"/>
    </location>
</feature>
<dbReference type="SUPFAM" id="SSF56801">
    <property type="entry name" value="Acetyl-CoA synthetase-like"/>
    <property type="match status" value="1"/>
</dbReference>